<evidence type="ECO:0000313" key="3">
    <source>
        <dbReference type="EMBL" id="NQV64192.1"/>
    </source>
</evidence>
<dbReference type="Pfam" id="PF13561">
    <property type="entry name" value="adh_short_C2"/>
    <property type="match status" value="1"/>
</dbReference>
<proteinExistence type="inferred from homology"/>
<dbReference type="Proteomes" id="UP000754644">
    <property type="component" value="Unassembled WGS sequence"/>
</dbReference>
<dbReference type="PANTHER" id="PTHR24321:SF15">
    <property type="entry name" value="OXIDOREDUCTASE UCPA"/>
    <property type="match status" value="1"/>
</dbReference>
<dbReference type="CDD" id="cd05233">
    <property type="entry name" value="SDR_c"/>
    <property type="match status" value="1"/>
</dbReference>
<reference evidence="3" key="1">
    <citation type="submission" date="2020-05" db="EMBL/GenBank/DDBJ databases">
        <title>Sulfur intermediates as new biogeochemical hubs in an aquatic model microbial ecosystem.</title>
        <authorList>
            <person name="Vigneron A."/>
        </authorList>
    </citation>
    <scope>NUCLEOTIDE SEQUENCE</scope>
    <source>
        <strain evidence="3">Bin.250</strain>
    </source>
</reference>
<dbReference type="InterPro" id="IPR002347">
    <property type="entry name" value="SDR_fam"/>
</dbReference>
<dbReference type="PRINTS" id="PR00080">
    <property type="entry name" value="SDRFAMILY"/>
</dbReference>
<keyword evidence="2" id="KW-0560">Oxidoreductase</keyword>
<evidence type="ECO:0000313" key="4">
    <source>
        <dbReference type="Proteomes" id="UP000754644"/>
    </source>
</evidence>
<protein>
    <submittedName>
        <fullName evidence="3">SDR family oxidoreductase</fullName>
    </submittedName>
</protein>
<evidence type="ECO:0000256" key="2">
    <source>
        <dbReference type="ARBA" id="ARBA00023002"/>
    </source>
</evidence>
<comment type="similarity">
    <text evidence="1">Belongs to the short-chain dehydrogenases/reductases (SDR) family.</text>
</comment>
<organism evidence="3 4">
    <name type="scientific">SAR86 cluster bacterium</name>
    <dbReference type="NCBI Taxonomy" id="2030880"/>
    <lineage>
        <taxon>Bacteria</taxon>
        <taxon>Pseudomonadati</taxon>
        <taxon>Pseudomonadota</taxon>
        <taxon>Gammaproteobacteria</taxon>
        <taxon>SAR86 cluster</taxon>
    </lineage>
</organism>
<dbReference type="SUPFAM" id="SSF51735">
    <property type="entry name" value="NAD(P)-binding Rossmann-fold domains"/>
    <property type="match status" value="1"/>
</dbReference>
<dbReference type="GO" id="GO:0016491">
    <property type="term" value="F:oxidoreductase activity"/>
    <property type="evidence" value="ECO:0007669"/>
    <property type="project" value="UniProtKB-KW"/>
</dbReference>
<dbReference type="InterPro" id="IPR036291">
    <property type="entry name" value="NAD(P)-bd_dom_sf"/>
</dbReference>
<gene>
    <name evidence="3" type="ORF">HQ497_02405</name>
</gene>
<dbReference type="EMBL" id="JABMOJ010000082">
    <property type="protein sequence ID" value="NQV64192.1"/>
    <property type="molecule type" value="Genomic_DNA"/>
</dbReference>
<dbReference type="Gene3D" id="3.40.50.720">
    <property type="entry name" value="NAD(P)-binding Rossmann-like Domain"/>
    <property type="match status" value="1"/>
</dbReference>
<dbReference type="PANTHER" id="PTHR24321">
    <property type="entry name" value="DEHYDROGENASES, SHORT CHAIN"/>
    <property type="match status" value="1"/>
</dbReference>
<dbReference type="FunFam" id="3.40.50.720:FF:000084">
    <property type="entry name" value="Short-chain dehydrogenase reductase"/>
    <property type="match status" value="1"/>
</dbReference>
<dbReference type="PRINTS" id="PR00081">
    <property type="entry name" value="GDHRDH"/>
</dbReference>
<sequence>MQRLKGKVAIVTGAGQTPGTTIGNGRATAILFAREGAKVMLVDRDRESATETQQMIEAEGFEAMVWTMDVTQEDQCIAMARACTDHFGRIDILHNNVGIGTGDRGATSISLDAWDNIMTVNLTSMLLTCKHVIPFMREQGSGVITNISSVAAWAATGMVAYKTSKAAILALTQNIAMGNARYGIRANTILPGLMNTPMAIEGYTATTGKPREEVIAARDSRVPLGKKMGTAWDVAHAAVFLASDEAGFITGVNLPVDGGQSLRVG</sequence>
<evidence type="ECO:0000256" key="1">
    <source>
        <dbReference type="ARBA" id="ARBA00006484"/>
    </source>
</evidence>
<name>A0A972VX45_9GAMM</name>
<accession>A0A972VX45</accession>
<dbReference type="AlphaFoldDB" id="A0A972VX45"/>
<comment type="caution">
    <text evidence="3">The sequence shown here is derived from an EMBL/GenBank/DDBJ whole genome shotgun (WGS) entry which is preliminary data.</text>
</comment>